<dbReference type="EMBL" id="WBZC01000012">
    <property type="protein sequence ID" value="KAB3536265.1"/>
    <property type="molecule type" value="Genomic_DNA"/>
</dbReference>
<comment type="caution">
    <text evidence="1">The sequence shown here is derived from an EMBL/GenBank/DDBJ whole genome shotgun (WGS) entry which is preliminary data.</text>
</comment>
<sequence length="393" mass="46591">MSLDIGREDILQFIINNDNLEIVKAKLNRFNPLKVLRVQDHEVRHSNLLAWLFNPSENHNFDEKILKRFLLKVLLKPINGDVVADIGSIYDLQHENLNDCAIYREKSNIDILIVSDVSKIVILIENKVYSGEHSNQLERYLQIVQSEYNGYKIIPILLTLDGSEPSSERYYSASYEDVIHSIEFILKHYADRTSSQVIEFIEHYVSIIKEKYYMDDELKGICKDIYLKNKDVIDLIYSIGNEIDIEKSIEDFNKEFPEVEKVLSRNKVYWFLIEEFKKTKKMSEGWYAEYPVCYWFSEYYGKLKLTLEIGPFDEPSKRIEFLQLLEKNGIKIQERAKELGRKYTRIYTKTIQIKDWTDSEEITNAMTNLYKKNELKEIEQKVIESISQFDWSF</sequence>
<dbReference type="AlphaFoldDB" id="A0A6I0FEC8"/>
<dbReference type="Proteomes" id="UP000432715">
    <property type="component" value="Unassembled WGS sequence"/>
</dbReference>
<dbReference type="Pfam" id="PF14281">
    <property type="entry name" value="PDDEXK_4"/>
    <property type="match status" value="1"/>
</dbReference>
<gene>
    <name evidence="1" type="ORF">F8154_04080</name>
</gene>
<accession>A0A6I0FEC8</accession>
<name>A0A6I0FEC8_9FIRM</name>
<protein>
    <submittedName>
        <fullName evidence="1">PD-(D/E)XK nuclease family protein</fullName>
    </submittedName>
</protein>
<organism evidence="1 2">
    <name type="scientific">Alkaliphilus pronyensis</name>
    <dbReference type="NCBI Taxonomy" id="1482732"/>
    <lineage>
        <taxon>Bacteria</taxon>
        <taxon>Bacillati</taxon>
        <taxon>Bacillota</taxon>
        <taxon>Clostridia</taxon>
        <taxon>Peptostreptococcales</taxon>
        <taxon>Natronincolaceae</taxon>
        <taxon>Alkaliphilus</taxon>
    </lineage>
</organism>
<reference evidence="1 2" key="1">
    <citation type="submission" date="2019-10" db="EMBL/GenBank/DDBJ databases">
        <title>Alkaliphilus serpentinus sp. nov. and Alkaliphilus pronyensis sp. nov., two novel anaerobic alkaliphilic species isolated from the serpentinized-hosted hydrothermal field of the Prony Bay (New Caledonia).</title>
        <authorList>
            <person name="Postec A."/>
        </authorList>
    </citation>
    <scope>NUCLEOTIDE SEQUENCE [LARGE SCALE GENOMIC DNA]</scope>
    <source>
        <strain evidence="1 2">LacV</strain>
    </source>
</reference>
<evidence type="ECO:0000313" key="1">
    <source>
        <dbReference type="EMBL" id="KAB3536265.1"/>
    </source>
</evidence>
<evidence type="ECO:0000313" key="2">
    <source>
        <dbReference type="Proteomes" id="UP000432715"/>
    </source>
</evidence>
<dbReference type="InterPro" id="IPR029470">
    <property type="entry name" value="PDDEXK_4"/>
</dbReference>
<keyword evidence="2" id="KW-1185">Reference proteome</keyword>
<dbReference type="OrthoDB" id="1453311at2"/>
<proteinExistence type="predicted"/>
<dbReference type="RefSeq" id="WP_151860321.1">
    <property type="nucleotide sequence ID" value="NZ_WBZC01000012.1"/>
</dbReference>